<name>A0ACC1RJF8_9HYPO</name>
<gene>
    <name evidence="1" type="ORF">NM208_g13552</name>
</gene>
<proteinExistence type="predicted"/>
<accession>A0ACC1RJF8</accession>
<evidence type="ECO:0000313" key="2">
    <source>
        <dbReference type="Proteomes" id="UP001148629"/>
    </source>
</evidence>
<evidence type="ECO:0000313" key="1">
    <source>
        <dbReference type="EMBL" id="KAJ3520843.1"/>
    </source>
</evidence>
<dbReference type="Proteomes" id="UP001148629">
    <property type="component" value="Unassembled WGS sequence"/>
</dbReference>
<sequence>MTGVALRLRVSSVVKTVEEVAQGSWPVSVARGQMDIMARRSKIFFRVHSESLLFSIMALITTIFTACHVIFGTLIFSSILFVSINDSLSVAARLMASAIICRIIVTYELLVLRESIEEAIDPRVVSDGSAESGLLKGTGTGYLGGATTT</sequence>
<organism evidence="1 2">
    <name type="scientific">Fusarium decemcellulare</name>
    <dbReference type="NCBI Taxonomy" id="57161"/>
    <lineage>
        <taxon>Eukaryota</taxon>
        <taxon>Fungi</taxon>
        <taxon>Dikarya</taxon>
        <taxon>Ascomycota</taxon>
        <taxon>Pezizomycotina</taxon>
        <taxon>Sordariomycetes</taxon>
        <taxon>Hypocreomycetidae</taxon>
        <taxon>Hypocreales</taxon>
        <taxon>Nectriaceae</taxon>
        <taxon>Fusarium</taxon>
        <taxon>Fusarium decemcellulare species complex</taxon>
    </lineage>
</organism>
<reference evidence="1" key="1">
    <citation type="submission" date="2022-08" db="EMBL/GenBank/DDBJ databases">
        <title>Genome Sequence of Fusarium decemcellulare.</title>
        <authorList>
            <person name="Buettner E."/>
        </authorList>
    </citation>
    <scope>NUCLEOTIDE SEQUENCE</scope>
    <source>
        <strain evidence="1">Babe19</strain>
    </source>
</reference>
<comment type="caution">
    <text evidence="1">The sequence shown here is derived from an EMBL/GenBank/DDBJ whole genome shotgun (WGS) entry which is preliminary data.</text>
</comment>
<protein>
    <submittedName>
        <fullName evidence="1">Uncharacterized protein</fullName>
    </submittedName>
</protein>
<keyword evidence="2" id="KW-1185">Reference proteome</keyword>
<dbReference type="EMBL" id="JANRMS010002808">
    <property type="protein sequence ID" value="KAJ3520843.1"/>
    <property type="molecule type" value="Genomic_DNA"/>
</dbReference>